<evidence type="ECO:0000259" key="1">
    <source>
        <dbReference type="Pfam" id="PF08241"/>
    </source>
</evidence>
<evidence type="ECO:0000313" key="2">
    <source>
        <dbReference type="EMBL" id="KAF7185221.1"/>
    </source>
</evidence>
<dbReference type="Gene3D" id="3.40.50.150">
    <property type="entry name" value="Vaccinia Virus protein VP39"/>
    <property type="match status" value="1"/>
</dbReference>
<gene>
    <name evidence="2" type="ORF">HII31_13496</name>
</gene>
<name>A0A8H6R3G1_9PEZI</name>
<dbReference type="SUPFAM" id="SSF53335">
    <property type="entry name" value="S-adenosyl-L-methionine-dependent methyltransferases"/>
    <property type="match status" value="1"/>
</dbReference>
<dbReference type="InterPro" id="IPR013216">
    <property type="entry name" value="Methyltransf_11"/>
</dbReference>
<keyword evidence="3" id="KW-1185">Reference proteome</keyword>
<dbReference type="AlphaFoldDB" id="A0A8H6R3G1"/>
<organism evidence="2 3">
    <name type="scientific">Pseudocercospora fuligena</name>
    <dbReference type="NCBI Taxonomy" id="685502"/>
    <lineage>
        <taxon>Eukaryota</taxon>
        <taxon>Fungi</taxon>
        <taxon>Dikarya</taxon>
        <taxon>Ascomycota</taxon>
        <taxon>Pezizomycotina</taxon>
        <taxon>Dothideomycetes</taxon>
        <taxon>Dothideomycetidae</taxon>
        <taxon>Mycosphaerellales</taxon>
        <taxon>Mycosphaerellaceae</taxon>
        <taxon>Pseudocercospora</taxon>
    </lineage>
</organism>
<reference evidence="2" key="1">
    <citation type="submission" date="2020-04" db="EMBL/GenBank/DDBJ databases">
        <title>Draft genome resource of the tomato pathogen Pseudocercospora fuligena.</title>
        <authorList>
            <person name="Zaccaron A."/>
        </authorList>
    </citation>
    <scope>NUCLEOTIDE SEQUENCE</scope>
    <source>
        <strain evidence="2">PF001</strain>
    </source>
</reference>
<dbReference type="Pfam" id="PF08241">
    <property type="entry name" value="Methyltransf_11"/>
    <property type="match status" value="1"/>
</dbReference>
<comment type="caution">
    <text evidence="2">The sequence shown here is derived from an EMBL/GenBank/DDBJ whole genome shotgun (WGS) entry which is preliminary data.</text>
</comment>
<dbReference type="OrthoDB" id="2013972at2759"/>
<protein>
    <submittedName>
        <fullName evidence="2">Arginine-hydroxylase NDUFAF5, mitochondrial</fullName>
    </submittedName>
</protein>
<proteinExistence type="predicted"/>
<feature type="domain" description="Methyltransferase type 11" evidence="1">
    <location>
        <begin position="59"/>
        <end position="154"/>
    </location>
</feature>
<dbReference type="InterPro" id="IPR029063">
    <property type="entry name" value="SAM-dependent_MTases_sf"/>
</dbReference>
<accession>A0A8H6R3G1</accession>
<evidence type="ECO:0000313" key="3">
    <source>
        <dbReference type="Proteomes" id="UP000660729"/>
    </source>
</evidence>
<dbReference type="Proteomes" id="UP000660729">
    <property type="component" value="Unassembled WGS sequence"/>
</dbReference>
<sequence length="279" mass="30357">MPETFKIQLTERDEKFQKYFTALAPSYAHLTSNTTRLVASAALDLISLPTDADAIIHDNACGPGTATKALITKYQTQNSPIPKIIATDYTPAMISAFESNNAKVTARIADSQSLPFSDETFALSICNISVANFNSAELALEEIHRTLKPDGIAVVTNWKVFGLADAIAEARTKMFGVQGSSPEVAGEEFMKEGFIAEKMVEAGFEEGKVRTESVRVVASEKEDLKGAVQFLTGGFVPIVANLDGSEKGRWKECVEEVLEERKQRDGGIVCEAWVVIAKK</sequence>
<dbReference type="EMBL" id="JABCIY010000342">
    <property type="protein sequence ID" value="KAF7185221.1"/>
    <property type="molecule type" value="Genomic_DNA"/>
</dbReference>
<dbReference type="GO" id="GO:0008757">
    <property type="term" value="F:S-adenosylmethionine-dependent methyltransferase activity"/>
    <property type="evidence" value="ECO:0007669"/>
    <property type="project" value="InterPro"/>
</dbReference>
<dbReference type="CDD" id="cd02440">
    <property type="entry name" value="AdoMet_MTases"/>
    <property type="match status" value="1"/>
</dbReference>